<keyword evidence="3" id="KW-1185">Reference proteome</keyword>
<evidence type="ECO:0000313" key="3">
    <source>
        <dbReference type="Proteomes" id="UP000784294"/>
    </source>
</evidence>
<accession>A0A3S5FC43</accession>
<proteinExistence type="predicted"/>
<name>A0A3S5FC43_9PLAT</name>
<feature type="region of interest" description="Disordered" evidence="1">
    <location>
        <begin position="1"/>
        <end position="35"/>
    </location>
</feature>
<sequence>MDSGQVSDGPSTQPNDELPGNQANGLAASGTKGSNQSVYLSLWDERKAAGDKSKLNLVSTSADPYC</sequence>
<protein>
    <submittedName>
        <fullName evidence="2">Uncharacterized protein</fullName>
    </submittedName>
</protein>
<dbReference type="Proteomes" id="UP000784294">
    <property type="component" value="Unassembled WGS sequence"/>
</dbReference>
<dbReference type="EMBL" id="CAAALY010008244">
    <property type="protein sequence ID" value="VEL10169.1"/>
    <property type="molecule type" value="Genomic_DNA"/>
</dbReference>
<organism evidence="2 3">
    <name type="scientific">Protopolystoma xenopodis</name>
    <dbReference type="NCBI Taxonomy" id="117903"/>
    <lineage>
        <taxon>Eukaryota</taxon>
        <taxon>Metazoa</taxon>
        <taxon>Spiralia</taxon>
        <taxon>Lophotrochozoa</taxon>
        <taxon>Platyhelminthes</taxon>
        <taxon>Monogenea</taxon>
        <taxon>Polyopisthocotylea</taxon>
        <taxon>Polystomatidea</taxon>
        <taxon>Polystomatidae</taxon>
        <taxon>Protopolystoma</taxon>
    </lineage>
</organism>
<comment type="caution">
    <text evidence="2">The sequence shown here is derived from an EMBL/GenBank/DDBJ whole genome shotgun (WGS) entry which is preliminary data.</text>
</comment>
<reference evidence="2" key="1">
    <citation type="submission" date="2018-11" db="EMBL/GenBank/DDBJ databases">
        <authorList>
            <consortium name="Pathogen Informatics"/>
        </authorList>
    </citation>
    <scope>NUCLEOTIDE SEQUENCE</scope>
</reference>
<dbReference type="AlphaFoldDB" id="A0A3S5FC43"/>
<evidence type="ECO:0000313" key="2">
    <source>
        <dbReference type="EMBL" id="VEL10169.1"/>
    </source>
</evidence>
<gene>
    <name evidence="2" type="ORF">PXEA_LOCUS3609</name>
</gene>
<feature type="compositionally biased region" description="Polar residues" evidence="1">
    <location>
        <begin position="1"/>
        <end position="15"/>
    </location>
</feature>
<evidence type="ECO:0000256" key="1">
    <source>
        <dbReference type="SAM" id="MobiDB-lite"/>
    </source>
</evidence>